<feature type="domain" description="MMS22-like C-terminal" evidence="1">
    <location>
        <begin position="992"/>
        <end position="1089"/>
    </location>
</feature>
<accession>A0ABQ8J213</accession>
<name>A0ABQ8J213_DERPT</name>
<keyword evidence="3" id="KW-1185">Reference proteome</keyword>
<dbReference type="InterPro" id="IPR029424">
    <property type="entry name" value="MMS22L_C"/>
</dbReference>
<evidence type="ECO:0000259" key="1">
    <source>
        <dbReference type="Pfam" id="PF14911"/>
    </source>
</evidence>
<sequence>MENYLHCDPQLNIKFCSMFRLMEQCSINRLTLETFAQQLSNTFHYVRSDYFRRLIIQNDREYCCSIKKQKQTWVFFRFVRIPYIDQVNQDRHLLPLFMFIRKNFNLIRSATLEDCNFEFNIFMMIIHDDVHDSNPENSKCFFILKEMRKLLLFIGRLSQFETKFQEFSFHRKSDVDGCFYHHFHLTLQIWLTYLEMLYALKRQSNKFYHRIFSEFNLLLNNDQANDDLFIQCLRLFLYDILCFSLERFQQNIQNDNDYSCYIQPDSTFTPFICTCFQETILLLKFMLNNNNNSNDDQFQSIFFNVLAYFDPKNQDKIIVTDRNEIQIDHFRSISLAKYFVKEFNQYSLWLWSNMVPLLAIDLNLTYKEIRFDLPPNILKIYRTILREIDCQYPSIKSTNLLGKCRLIPSLIICAIRYGCFISDPSIDLVILFMDFFLKRYNYKFSLQSNVNLIDNDMIMTIKDGQKWSEKIQEIIESPEDIYQNNDCFKIFLFYFHQQMKKIQQQQRTNRMKNQQIERITMMNYQKIVSKIVVTLQPNFIRSIQPNGFYRIGQLYLILIESLPTERWLEHNDRLLNPIRELLKEKRTIDFQEILLKFYFAILHLKSATTVEQNHKIVSILNRYMNGILLENIRLIDPKKDFLKIINNYFNELNNLLTKSFQQFFHYYYDDLIGKIELIKMYQQFLSFETDRSDRLIVMEFFKKLLNIFYDKIIVKRQRQQQQQIDEHQSSSPTDNIVNIDNDHLSSSSFDNIIQSLIELLIEMIKLELIASQNDDNEDEPDEIVAYITLKITIINIIIMNNNNNNNRQHQSLNIIDLFLSFQGQDSLHHHHGKCSNSIDLFHLNYLYLLFKDNYLKDIFESIDNHDNLVKKFISIWSKLLIIIDDNDQNDCDTDQRKYEKLLIISRRIYRWFESDSIVLLDNGIIFEKFLSILYDRFGLVTSNSERIKHMNNVDQYFRSMIIKSQQILTTISRRYSAMTKNIHFINLPPKDVRLLTRIYRSIAELISRLSQQIYIVGKSDCLLVTILENIIILPTNCQFLLQIKSLWPSLFRQSFPMIFEGLVQLDPNDPYLNRKIRQLILIYLPMISQYLNYTSIKTLISNRGSKVYENWHLQIILILKSTFLLVQREQTITKDLYEYLNQFCRLDHISHKDLLRLSEQIFRTNITEFKIGQHQQQQTDYRMALFQTIISCLIESFKKSRSNIGDDGKEDQEEVKIFIEQVISPFIKANAQTRPAKLFEVIKFLLPTKANSQCPILFHEFCLEINRQMDYFERISLGANQLILRNLLREFLSHYENKT</sequence>
<dbReference type="EMBL" id="NJHN03000090">
    <property type="protein sequence ID" value="KAH9416552.1"/>
    <property type="molecule type" value="Genomic_DNA"/>
</dbReference>
<dbReference type="InterPro" id="IPR042320">
    <property type="entry name" value="MMS22-like"/>
</dbReference>
<dbReference type="PANTHER" id="PTHR28547:SF1">
    <property type="entry name" value="PROTEIN MMS22-LIKE"/>
    <property type="match status" value="1"/>
</dbReference>
<dbReference type="Proteomes" id="UP000887458">
    <property type="component" value="Unassembled WGS sequence"/>
</dbReference>
<evidence type="ECO:0000313" key="2">
    <source>
        <dbReference type="EMBL" id="KAH9416552.1"/>
    </source>
</evidence>
<reference evidence="2 3" key="1">
    <citation type="journal article" date="2018" name="J. Allergy Clin. Immunol.">
        <title>High-quality assembly of Dermatophagoides pteronyssinus genome and transcriptome reveals a wide range of novel allergens.</title>
        <authorList>
            <person name="Liu X.Y."/>
            <person name="Yang K.Y."/>
            <person name="Wang M.Q."/>
            <person name="Kwok J.S."/>
            <person name="Zeng X."/>
            <person name="Yang Z."/>
            <person name="Xiao X.J."/>
            <person name="Lau C.P."/>
            <person name="Li Y."/>
            <person name="Huang Z.M."/>
            <person name="Ba J.G."/>
            <person name="Yim A.K."/>
            <person name="Ouyang C.Y."/>
            <person name="Ngai S.M."/>
            <person name="Chan T.F."/>
            <person name="Leung E.L."/>
            <person name="Liu L."/>
            <person name="Liu Z.G."/>
            <person name="Tsui S.K."/>
        </authorList>
    </citation>
    <scope>NUCLEOTIDE SEQUENCE [LARGE SCALE GENOMIC DNA]</scope>
    <source>
        <strain evidence="2">Derp</strain>
    </source>
</reference>
<gene>
    <name evidence="2" type="ORF">DERP_009915</name>
</gene>
<reference evidence="2 3" key="2">
    <citation type="journal article" date="2022" name="Mol. Biol. Evol.">
        <title>Comparative Genomics Reveals Insights into the Divergent Evolution of Astigmatic Mites and Household Pest Adaptations.</title>
        <authorList>
            <person name="Xiong Q."/>
            <person name="Wan A.T."/>
            <person name="Liu X."/>
            <person name="Fung C.S."/>
            <person name="Xiao X."/>
            <person name="Malainual N."/>
            <person name="Hou J."/>
            <person name="Wang L."/>
            <person name="Wang M."/>
            <person name="Yang K.Y."/>
            <person name="Cui Y."/>
            <person name="Leung E.L."/>
            <person name="Nong W."/>
            <person name="Shin S.K."/>
            <person name="Au S.W."/>
            <person name="Jeong K.Y."/>
            <person name="Chew F.T."/>
            <person name="Hui J.H."/>
            <person name="Leung T.F."/>
            <person name="Tungtrongchitr A."/>
            <person name="Zhong N."/>
            <person name="Liu Z."/>
            <person name="Tsui S.K."/>
        </authorList>
    </citation>
    <scope>NUCLEOTIDE SEQUENCE [LARGE SCALE GENOMIC DNA]</scope>
    <source>
        <strain evidence="2">Derp</strain>
    </source>
</reference>
<organism evidence="2 3">
    <name type="scientific">Dermatophagoides pteronyssinus</name>
    <name type="common">European house dust mite</name>
    <dbReference type="NCBI Taxonomy" id="6956"/>
    <lineage>
        <taxon>Eukaryota</taxon>
        <taxon>Metazoa</taxon>
        <taxon>Ecdysozoa</taxon>
        <taxon>Arthropoda</taxon>
        <taxon>Chelicerata</taxon>
        <taxon>Arachnida</taxon>
        <taxon>Acari</taxon>
        <taxon>Acariformes</taxon>
        <taxon>Sarcoptiformes</taxon>
        <taxon>Astigmata</taxon>
        <taxon>Psoroptidia</taxon>
        <taxon>Analgoidea</taxon>
        <taxon>Pyroglyphidae</taxon>
        <taxon>Dermatophagoidinae</taxon>
        <taxon>Dermatophagoides</taxon>
    </lineage>
</organism>
<comment type="caution">
    <text evidence="2">The sequence shown here is derived from an EMBL/GenBank/DDBJ whole genome shotgun (WGS) entry which is preliminary data.</text>
</comment>
<dbReference type="PANTHER" id="PTHR28547">
    <property type="entry name" value="PROTEIN MMS22-LIKE"/>
    <property type="match status" value="1"/>
</dbReference>
<protein>
    <recommendedName>
        <fullName evidence="1">MMS22-like C-terminal domain-containing protein</fullName>
    </recommendedName>
</protein>
<evidence type="ECO:0000313" key="3">
    <source>
        <dbReference type="Proteomes" id="UP000887458"/>
    </source>
</evidence>
<dbReference type="Pfam" id="PF14911">
    <property type="entry name" value="MMS22L_C"/>
    <property type="match status" value="1"/>
</dbReference>
<proteinExistence type="predicted"/>